<dbReference type="AlphaFoldDB" id="A0A3A5MWP3"/>
<evidence type="ECO:0000313" key="1">
    <source>
        <dbReference type="EMBL" id="RJT91648.1"/>
    </source>
</evidence>
<dbReference type="EMBL" id="QZVS01000042">
    <property type="protein sequence ID" value="RJT91648.1"/>
    <property type="molecule type" value="Genomic_DNA"/>
</dbReference>
<dbReference type="Proteomes" id="UP000272015">
    <property type="component" value="Unassembled WGS sequence"/>
</dbReference>
<proteinExistence type="predicted"/>
<evidence type="ECO:0000313" key="2">
    <source>
        <dbReference type="Proteomes" id="UP000272015"/>
    </source>
</evidence>
<organism evidence="1 2">
    <name type="scientific">Cryobacterium melibiosiphilum</name>
    <dbReference type="NCBI Taxonomy" id="995039"/>
    <lineage>
        <taxon>Bacteria</taxon>
        <taxon>Bacillati</taxon>
        <taxon>Actinomycetota</taxon>
        <taxon>Actinomycetes</taxon>
        <taxon>Micrococcales</taxon>
        <taxon>Microbacteriaceae</taxon>
        <taxon>Cryobacterium</taxon>
    </lineage>
</organism>
<name>A0A3A5MWP3_9MICO</name>
<comment type="caution">
    <text evidence="1">The sequence shown here is derived from an EMBL/GenBank/DDBJ whole genome shotgun (WGS) entry which is preliminary data.</text>
</comment>
<keyword evidence="2" id="KW-1185">Reference proteome</keyword>
<sequence>MLSFWVSAWYAQCMTNLAMRPLGRSVHKASVELASASIVARLQEVLGRDVVAIITGKTPRQVSRWVAGEAKPPLQEQRLLRDTFQVVELLAEVDPDEVVRAWFIGMNPQLEDAAPAELIAEGRVRDVMAAARAFVNAG</sequence>
<reference evidence="1 2" key="1">
    <citation type="submission" date="2018-09" db="EMBL/GenBank/DDBJ databases">
        <title>Novel species of Cryobacterium.</title>
        <authorList>
            <person name="Liu Q."/>
            <person name="Xin Y.-H."/>
        </authorList>
    </citation>
    <scope>NUCLEOTIDE SEQUENCE [LARGE SCALE GENOMIC DNA]</scope>
    <source>
        <strain evidence="1 2">Hh39</strain>
    </source>
</reference>
<protein>
    <submittedName>
        <fullName evidence="1">Uncharacterized protein</fullName>
    </submittedName>
</protein>
<accession>A0A3A5MWP3</accession>
<gene>
    <name evidence="1" type="ORF">D6T64_01400</name>
</gene>